<organism evidence="9 10">
    <name type="scientific">Ophiostoma piceae (strain UAMH 11346)</name>
    <name type="common">Sap stain fungus</name>
    <dbReference type="NCBI Taxonomy" id="1262450"/>
    <lineage>
        <taxon>Eukaryota</taxon>
        <taxon>Fungi</taxon>
        <taxon>Dikarya</taxon>
        <taxon>Ascomycota</taxon>
        <taxon>Pezizomycotina</taxon>
        <taxon>Sordariomycetes</taxon>
        <taxon>Sordariomycetidae</taxon>
        <taxon>Ophiostomatales</taxon>
        <taxon>Ophiostomataceae</taxon>
        <taxon>Ophiostoma</taxon>
    </lineage>
</organism>
<feature type="transmembrane region" description="Helical" evidence="7">
    <location>
        <begin position="263"/>
        <end position="283"/>
    </location>
</feature>
<dbReference type="InterPro" id="IPR049326">
    <property type="entry name" value="Rhodopsin_dom_fungi"/>
</dbReference>
<evidence type="ECO:0000313" key="9">
    <source>
        <dbReference type="EMBL" id="EPE07938.1"/>
    </source>
</evidence>
<feature type="transmembrane region" description="Helical" evidence="7">
    <location>
        <begin position="188"/>
        <end position="212"/>
    </location>
</feature>
<feature type="region of interest" description="Disordered" evidence="6">
    <location>
        <begin position="375"/>
        <end position="427"/>
    </location>
</feature>
<proteinExistence type="inferred from homology"/>
<gene>
    <name evidence="9" type="ORF">F503_00660</name>
</gene>
<evidence type="ECO:0000256" key="1">
    <source>
        <dbReference type="ARBA" id="ARBA00004141"/>
    </source>
</evidence>
<dbReference type="eggNOG" id="ENOG502RY2N">
    <property type="taxonomic scope" value="Eukaryota"/>
</dbReference>
<dbReference type="AlphaFoldDB" id="S3CN23"/>
<evidence type="ECO:0000256" key="3">
    <source>
        <dbReference type="ARBA" id="ARBA00022989"/>
    </source>
</evidence>
<keyword evidence="10" id="KW-1185">Reference proteome</keyword>
<dbReference type="STRING" id="1262450.S3CN23"/>
<protein>
    <submittedName>
        <fullName evidence="9">Integral membrane protein pth11</fullName>
    </submittedName>
</protein>
<keyword evidence="4 7" id="KW-0472">Membrane</keyword>
<feature type="transmembrane region" description="Helical" evidence="7">
    <location>
        <begin position="224"/>
        <end position="243"/>
    </location>
</feature>
<feature type="transmembrane region" description="Helical" evidence="7">
    <location>
        <begin position="110"/>
        <end position="133"/>
    </location>
</feature>
<feature type="transmembrane region" description="Helical" evidence="7">
    <location>
        <begin position="67"/>
        <end position="90"/>
    </location>
</feature>
<dbReference type="InterPro" id="IPR052337">
    <property type="entry name" value="SAT4-like"/>
</dbReference>
<evidence type="ECO:0000256" key="4">
    <source>
        <dbReference type="ARBA" id="ARBA00023136"/>
    </source>
</evidence>
<evidence type="ECO:0000256" key="6">
    <source>
        <dbReference type="SAM" id="MobiDB-lite"/>
    </source>
</evidence>
<dbReference type="EMBL" id="KE148150">
    <property type="protein sequence ID" value="EPE07938.1"/>
    <property type="molecule type" value="Genomic_DNA"/>
</dbReference>
<feature type="transmembrane region" description="Helical" evidence="7">
    <location>
        <begin position="145"/>
        <end position="168"/>
    </location>
</feature>
<dbReference type="OrthoDB" id="5329176at2759"/>
<comment type="subcellular location">
    <subcellularLocation>
        <location evidence="1">Membrane</location>
        <topology evidence="1">Multi-pass membrane protein</topology>
    </subcellularLocation>
</comment>
<dbReference type="Pfam" id="PF20684">
    <property type="entry name" value="Fung_rhodopsin"/>
    <property type="match status" value="1"/>
</dbReference>
<feature type="domain" description="Rhodopsin" evidence="8">
    <location>
        <begin position="62"/>
        <end position="287"/>
    </location>
</feature>
<dbReference type="GO" id="GO:0016020">
    <property type="term" value="C:membrane"/>
    <property type="evidence" value="ECO:0007669"/>
    <property type="project" value="UniProtKB-SubCell"/>
</dbReference>
<name>S3CN23_OPHP1</name>
<dbReference type="OMA" id="NGWHQQA"/>
<feature type="transmembrane region" description="Helical" evidence="7">
    <location>
        <begin position="25"/>
        <end position="46"/>
    </location>
</feature>
<dbReference type="PANTHER" id="PTHR33048:SF163">
    <property type="entry name" value="INTEGRAL MEMBRANE PROTEIN (AFU_ORTHOLOGUE AFUA_8G05510)"/>
    <property type="match status" value="1"/>
</dbReference>
<dbReference type="HOGENOM" id="CLU_028200_0_0_1"/>
<dbReference type="PANTHER" id="PTHR33048">
    <property type="entry name" value="PTH11-LIKE INTEGRAL MEMBRANE PROTEIN (AFU_ORTHOLOGUE AFUA_5G11245)"/>
    <property type="match status" value="1"/>
</dbReference>
<evidence type="ECO:0000259" key="8">
    <source>
        <dbReference type="Pfam" id="PF20684"/>
    </source>
</evidence>
<evidence type="ECO:0000256" key="7">
    <source>
        <dbReference type="SAM" id="Phobius"/>
    </source>
</evidence>
<accession>S3CN23</accession>
<evidence type="ECO:0000313" key="10">
    <source>
        <dbReference type="Proteomes" id="UP000016923"/>
    </source>
</evidence>
<dbReference type="VEuPathDB" id="FungiDB:F503_00660"/>
<keyword evidence="2 7" id="KW-0812">Transmembrane</keyword>
<evidence type="ECO:0000256" key="2">
    <source>
        <dbReference type="ARBA" id="ARBA00022692"/>
    </source>
</evidence>
<reference evidence="9 10" key="1">
    <citation type="journal article" date="2013" name="BMC Genomics">
        <title>The genome and transcriptome of the pine saprophyte Ophiostoma piceae, and a comparison with the bark beetle-associated pine pathogen Grosmannia clavigera.</title>
        <authorList>
            <person name="Haridas S."/>
            <person name="Wang Y."/>
            <person name="Lim L."/>
            <person name="Massoumi Alamouti S."/>
            <person name="Jackman S."/>
            <person name="Docking R."/>
            <person name="Robertson G."/>
            <person name="Birol I."/>
            <person name="Bohlmann J."/>
            <person name="Breuil C."/>
        </authorList>
    </citation>
    <scope>NUCLEOTIDE SEQUENCE [LARGE SCALE GENOMIC DNA]</scope>
    <source>
        <strain evidence="9 10">UAMH 11346</strain>
    </source>
</reference>
<comment type="similarity">
    <text evidence="5">Belongs to the SAT4 family.</text>
</comment>
<dbReference type="Proteomes" id="UP000016923">
    <property type="component" value="Unassembled WGS sequence"/>
</dbReference>
<keyword evidence="3 7" id="KW-1133">Transmembrane helix</keyword>
<evidence type="ECO:0000256" key="5">
    <source>
        <dbReference type="ARBA" id="ARBA00038359"/>
    </source>
</evidence>
<sequence>MSCALGEFGPAPDGLDYCENKNATIIGPVVTFMVVGIAAVMLRLGCRYSVRQNNSGLFMGFLAVDDYFLIAALAMAISTAICCFLGVYFGGGQHLWVMTLSKFEHLWKTLFAFVLIYVAGVSLTKTSILLFYYRLFNANSTWWVALFLVVGYFISITVTACLSCRPLSFFWEQYTNPLATGTCINIPSFFFINGVCAMLIDVLILVTPLPTIYKLNMPPAKKGLVAAILLLGSFVCVASIVRIVALHKFTQATDVVWSMADVFVWSCCEPFVGIICACLPTYGPLFTRFKWFRGSSGRSKEAPSGGNLSGGKDLVTIGGSRMPIPSNNNKSNIGKSKGWSLLSKGDNVNISSQQQSSGFRTRPDEDEIELTATIQGGKMHQHEGYGGHADGSARSTTQASDSDGADEQKNMQVRVQRDMSWQVEYRK</sequence>